<evidence type="ECO:0000256" key="3">
    <source>
        <dbReference type="ARBA" id="ARBA00022857"/>
    </source>
</evidence>
<dbReference type="PRINTS" id="PR00081">
    <property type="entry name" value="GDHRDH"/>
</dbReference>
<dbReference type="GO" id="GO:0004155">
    <property type="term" value="F:6,7-dihydropteridine reductase activity"/>
    <property type="evidence" value="ECO:0007669"/>
    <property type="project" value="UniProtKB-EC"/>
</dbReference>
<gene>
    <name evidence="9" type="ORF">INT44_008480</name>
</gene>
<dbReference type="SUPFAM" id="SSF51735">
    <property type="entry name" value="NAD(P)-binding Rossmann-fold domains"/>
    <property type="match status" value="1"/>
</dbReference>
<evidence type="ECO:0000256" key="6">
    <source>
        <dbReference type="ARBA" id="ARBA00039153"/>
    </source>
</evidence>
<evidence type="ECO:0000313" key="9">
    <source>
        <dbReference type="EMBL" id="KAG2181665.1"/>
    </source>
</evidence>
<dbReference type="EC" id="1.5.1.34" evidence="6"/>
<dbReference type="GO" id="GO:0070404">
    <property type="term" value="F:NADH binding"/>
    <property type="evidence" value="ECO:0007669"/>
    <property type="project" value="TreeGrafter"/>
</dbReference>
<evidence type="ECO:0000256" key="1">
    <source>
        <dbReference type="ARBA" id="ARBA00006484"/>
    </source>
</evidence>
<keyword evidence="10" id="KW-1185">Reference proteome</keyword>
<dbReference type="InterPro" id="IPR020904">
    <property type="entry name" value="Sc_DH/Rdtase_CS"/>
</dbReference>
<dbReference type="Pfam" id="PF13561">
    <property type="entry name" value="adh_short_C2"/>
    <property type="match status" value="1"/>
</dbReference>
<dbReference type="GO" id="GO:0006729">
    <property type="term" value="P:tetrahydrobiopterin biosynthetic process"/>
    <property type="evidence" value="ECO:0007669"/>
    <property type="project" value="UniProtKB-KW"/>
</dbReference>
<evidence type="ECO:0000256" key="2">
    <source>
        <dbReference type="ARBA" id="ARBA00011738"/>
    </source>
</evidence>
<keyword evidence="5" id="KW-0783">Tetrahydrobiopterin biosynthesis</keyword>
<comment type="caution">
    <text evidence="9">The sequence shown here is derived from an EMBL/GenBank/DDBJ whole genome shotgun (WGS) entry which is preliminary data.</text>
</comment>
<comment type="similarity">
    <text evidence="1">Belongs to the short-chain dehydrogenases/reductases (SDR) family.</text>
</comment>
<proteinExistence type="inferred from homology"/>
<dbReference type="PANTHER" id="PTHR15104">
    <property type="entry name" value="DIHYDROPTERIDINE REDUCTASE"/>
    <property type="match status" value="1"/>
</dbReference>
<dbReference type="PROSITE" id="PS00061">
    <property type="entry name" value="ADH_SHORT"/>
    <property type="match status" value="1"/>
</dbReference>
<keyword evidence="4" id="KW-0560">Oxidoreductase</keyword>
<sequence>MSNVVVYGGAGALGRHLVSKFTANNWRIVQTVTSIDLVKNDNAKHNVLLSIDASLEEQAKAALEGVSQALGSGKADAVLCVAGGWAGGNAKSTDFINNSDLMIKQSVNSSLIASNVAAHHLASNGLLSLTGALAAEQGTPGMIGYGIAKAAVHQLVKSLAADGSGLPQGAVVTAILPVTLDTPMNRKFAAADTDFSTWTPLDDVSDHLFALASKTAKITSGKLLSVTTEKGQTSYNEL</sequence>
<evidence type="ECO:0000256" key="4">
    <source>
        <dbReference type="ARBA" id="ARBA00023002"/>
    </source>
</evidence>
<dbReference type="GO" id="GO:0006559">
    <property type="term" value="P:L-phenylalanine catabolic process"/>
    <property type="evidence" value="ECO:0007669"/>
    <property type="project" value="TreeGrafter"/>
</dbReference>
<evidence type="ECO:0000256" key="8">
    <source>
        <dbReference type="ARBA" id="ARBA00041348"/>
    </source>
</evidence>
<dbReference type="GO" id="GO:0070402">
    <property type="term" value="F:NADPH binding"/>
    <property type="evidence" value="ECO:0007669"/>
    <property type="project" value="TreeGrafter"/>
</dbReference>
<dbReference type="EMBL" id="JAEPRA010000008">
    <property type="protein sequence ID" value="KAG2181665.1"/>
    <property type="molecule type" value="Genomic_DNA"/>
</dbReference>
<reference evidence="9" key="1">
    <citation type="submission" date="2020-12" db="EMBL/GenBank/DDBJ databases">
        <title>Metabolic potential, ecology and presence of endohyphal bacteria is reflected in genomic diversity of Mucoromycotina.</title>
        <authorList>
            <person name="Muszewska A."/>
            <person name="Okrasinska A."/>
            <person name="Steczkiewicz K."/>
            <person name="Drgas O."/>
            <person name="Orlowska M."/>
            <person name="Perlinska-Lenart U."/>
            <person name="Aleksandrzak-Piekarczyk T."/>
            <person name="Szatraj K."/>
            <person name="Zielenkiewicz U."/>
            <person name="Pilsyk S."/>
            <person name="Malc E."/>
            <person name="Mieczkowski P."/>
            <person name="Kruszewska J.S."/>
            <person name="Biernat P."/>
            <person name="Pawlowska J."/>
        </authorList>
    </citation>
    <scope>NUCLEOTIDE SEQUENCE</scope>
    <source>
        <strain evidence="9">WA0000051536</strain>
    </source>
</reference>
<dbReference type="OrthoDB" id="1204at2759"/>
<evidence type="ECO:0000256" key="7">
    <source>
        <dbReference type="ARBA" id="ARBA00039520"/>
    </source>
</evidence>
<dbReference type="Proteomes" id="UP000612746">
    <property type="component" value="Unassembled WGS sequence"/>
</dbReference>
<dbReference type="FunFam" id="3.40.50.720:FF:000157">
    <property type="entry name" value="Quinoid dihydropteridine reductase"/>
    <property type="match status" value="1"/>
</dbReference>
<evidence type="ECO:0000313" key="10">
    <source>
        <dbReference type="Proteomes" id="UP000612746"/>
    </source>
</evidence>
<dbReference type="AlphaFoldDB" id="A0A8H7PXQ3"/>
<evidence type="ECO:0000256" key="5">
    <source>
        <dbReference type="ARBA" id="ARBA00023007"/>
    </source>
</evidence>
<name>A0A8H7PXQ3_9FUNG</name>
<dbReference type="InterPro" id="IPR036291">
    <property type="entry name" value="NAD(P)-bd_dom_sf"/>
</dbReference>
<dbReference type="PANTHER" id="PTHR15104:SF0">
    <property type="entry name" value="DIHYDROPTERIDINE REDUCTASE"/>
    <property type="match status" value="1"/>
</dbReference>
<dbReference type="InterPro" id="IPR002347">
    <property type="entry name" value="SDR_fam"/>
</dbReference>
<protein>
    <recommendedName>
        <fullName evidence="7">Dihydropteridine reductase</fullName>
        <ecNumber evidence="6">1.5.1.34</ecNumber>
    </recommendedName>
    <alternativeName>
        <fullName evidence="8">Quinoid dihydropteridine reductase</fullName>
    </alternativeName>
</protein>
<organism evidence="9 10">
    <name type="scientific">Umbelopsis vinacea</name>
    <dbReference type="NCBI Taxonomy" id="44442"/>
    <lineage>
        <taxon>Eukaryota</taxon>
        <taxon>Fungi</taxon>
        <taxon>Fungi incertae sedis</taxon>
        <taxon>Mucoromycota</taxon>
        <taxon>Mucoromycotina</taxon>
        <taxon>Umbelopsidomycetes</taxon>
        <taxon>Umbelopsidales</taxon>
        <taxon>Umbelopsidaceae</taxon>
        <taxon>Umbelopsis</taxon>
    </lineage>
</organism>
<dbReference type="CDD" id="cd05334">
    <property type="entry name" value="DHPR_SDR_c_like"/>
    <property type="match status" value="1"/>
</dbReference>
<accession>A0A8H7PXQ3</accession>
<comment type="subunit">
    <text evidence="2">Homodimer.</text>
</comment>
<dbReference type="Gene3D" id="3.40.50.720">
    <property type="entry name" value="NAD(P)-binding Rossmann-like Domain"/>
    <property type="match status" value="1"/>
</dbReference>
<dbReference type="GO" id="GO:0005737">
    <property type="term" value="C:cytoplasm"/>
    <property type="evidence" value="ECO:0007669"/>
    <property type="project" value="TreeGrafter"/>
</dbReference>
<keyword evidence="3" id="KW-0521">NADP</keyword>